<reference evidence="2 3" key="1">
    <citation type="submission" date="2023-04" db="EMBL/GenBank/DDBJ databases">
        <title>A. sendaiensis sub sp. chiapanensis a novel subspecie with specific adaptation in bacterial cell wall isolated from an active volcano.</title>
        <authorList>
            <person name="Alvarez Gutierrez P.E."/>
            <person name="Ortiz Cortes L.Y."/>
        </authorList>
    </citation>
    <scope>NUCLEOTIDE SEQUENCE [LARGE SCALE GENOMIC DNA]</scope>
    <source>
        <strain evidence="2 3">PA2</strain>
    </source>
</reference>
<protein>
    <submittedName>
        <fullName evidence="2">Uncharacterized protein</fullName>
    </submittedName>
</protein>
<organism evidence="2 3">
    <name type="scientific">Alicyclobacillus sendaiensis PA2</name>
    <dbReference type="NCBI Taxonomy" id="3029425"/>
    <lineage>
        <taxon>Bacteria</taxon>
        <taxon>Bacillati</taxon>
        <taxon>Bacillota</taxon>
        <taxon>Bacilli</taxon>
        <taxon>Bacillales</taxon>
        <taxon>Alicyclobacillaceae</taxon>
        <taxon>Alicyclobacillus</taxon>
    </lineage>
</organism>
<keyword evidence="3" id="KW-1185">Reference proteome</keyword>
<comment type="caution">
    <text evidence="2">The sequence shown here is derived from an EMBL/GenBank/DDBJ whole genome shotgun (WGS) entry which is preliminary data.</text>
</comment>
<name>A0ABT6XX72_ALISE</name>
<evidence type="ECO:0000313" key="2">
    <source>
        <dbReference type="EMBL" id="MDI9259382.1"/>
    </source>
</evidence>
<evidence type="ECO:0000313" key="3">
    <source>
        <dbReference type="Proteomes" id="UP001529245"/>
    </source>
</evidence>
<evidence type="ECO:0000256" key="1">
    <source>
        <dbReference type="SAM" id="MobiDB-lite"/>
    </source>
</evidence>
<sequence length="48" mass="5482">MRMTPLDMARRSMQQTHAAVGRQPELRVLALEGAFPTEKGSPDKPYRR</sequence>
<dbReference type="RefSeq" id="WP_283203001.1">
    <property type="nucleotide sequence ID" value="NZ_JASGCB010000004.1"/>
</dbReference>
<dbReference type="EMBL" id="JASGCB010000004">
    <property type="protein sequence ID" value="MDI9259382.1"/>
    <property type="molecule type" value="Genomic_DNA"/>
</dbReference>
<proteinExistence type="predicted"/>
<feature type="region of interest" description="Disordered" evidence="1">
    <location>
        <begin position="1"/>
        <end position="25"/>
    </location>
</feature>
<gene>
    <name evidence="2" type="ORF">QID03_04210</name>
</gene>
<dbReference type="Proteomes" id="UP001529245">
    <property type="component" value="Unassembled WGS sequence"/>
</dbReference>
<accession>A0ABT6XX72</accession>